<name>A0AAD4KVR1_9EURO</name>
<feature type="compositionally biased region" description="Low complexity" evidence="2">
    <location>
        <begin position="77"/>
        <end position="86"/>
    </location>
</feature>
<dbReference type="AlphaFoldDB" id="A0AAD4KVR1"/>
<dbReference type="GO" id="GO:0008270">
    <property type="term" value="F:zinc ion binding"/>
    <property type="evidence" value="ECO:0007669"/>
    <property type="project" value="InterPro"/>
</dbReference>
<dbReference type="PANTHER" id="PTHR46910:SF2">
    <property type="entry name" value="ZN(II)2CYS6 TRANSCRIPTION FACTOR (EUROFUNG)"/>
    <property type="match status" value="1"/>
</dbReference>
<keyword evidence="5" id="KW-1185">Reference proteome</keyword>
<feature type="compositionally biased region" description="Polar residues" evidence="2">
    <location>
        <begin position="63"/>
        <end position="76"/>
    </location>
</feature>
<comment type="caution">
    <text evidence="4">The sequence shown here is derived from an EMBL/GenBank/DDBJ whole genome shotgun (WGS) entry which is preliminary data.</text>
</comment>
<dbReference type="CDD" id="cd12148">
    <property type="entry name" value="fungal_TF_MHR"/>
    <property type="match status" value="1"/>
</dbReference>
<evidence type="ECO:0000313" key="4">
    <source>
        <dbReference type="EMBL" id="KAH8700899.1"/>
    </source>
</evidence>
<dbReference type="GO" id="GO:0003700">
    <property type="term" value="F:DNA-binding transcription factor activity"/>
    <property type="evidence" value="ECO:0007669"/>
    <property type="project" value="InterPro"/>
</dbReference>
<feature type="region of interest" description="Disordered" evidence="2">
    <location>
        <begin position="27"/>
        <end position="86"/>
    </location>
</feature>
<proteinExistence type="predicted"/>
<gene>
    <name evidence="4" type="ORF">BGW36DRAFT_291961</name>
</gene>
<feature type="compositionally biased region" description="Acidic residues" evidence="2">
    <location>
        <begin position="43"/>
        <end position="55"/>
    </location>
</feature>
<dbReference type="InterPro" id="IPR050987">
    <property type="entry name" value="AtrR-like"/>
</dbReference>
<dbReference type="Proteomes" id="UP001201262">
    <property type="component" value="Unassembled WGS sequence"/>
</dbReference>
<sequence>MLILLCRSQHVRRLQTRLKQMEDLLRSAGIDPGDDGMDIKLEDDGDGFSSDDDVDYAPPYENESASTPSHTDSTPNSMSSPQSATSQSIPFNSALFIKSDSGEEPIYYGRASTYYILSRDGVQFIRDKTGEADWPNALFSQPCWKTQPIYWRSDVFADLFQCQVYRALPPRSEVFSLLKTYFRTINRIFPVFHEETFMRMVEWQYTQQDCTDVGRWASINALLALSYRYRHGHTSRPEKDTEKAWMYWKNAAAVLTELFLRRNDLLGVQTLLAMAIFVRVSGGIRQALPLTTAAIQSADALGLHRRNARPDLSPTEQEIRNRVWWCAFFLDQTLSIQTGMGNMQSADEFDLDLPSDDPDLGDSSTDWYPKWFRITCAHALLRRKIYCELYKSRAFYKTFAEVCSTVDSLNAELEEWKNQNPYLDFKPPKSEALDREQELEVLAKCSHILSYRHSLALINRMPLLHEVAIWRRLKPEIDPVQFVSTNSTKYSTICLQAARDSLKLLRGLPWRDLGYSWCLVDFLFVANLTIFSHVLRVPVNPDTASTEENLEMLKTAATYFKTVAPQDGGSRQAKFMATTSEIMERTARKVIDKAHKDAQAKPTEQQPVSTLQTRALKDKPSSNVHIPNVDGLPPVQSSGYFVPGEPHNEINAADIFYETADLAKMIPHEDAPLTAPYAWMLPDMFGPSVDSTLAGDTAALPFMDMPFATADYLGQTNLDVAAGDGNYRAGNGPAMNGDMLFGYTWNNVGQ</sequence>
<organism evidence="4 5">
    <name type="scientific">Talaromyces proteolyticus</name>
    <dbReference type="NCBI Taxonomy" id="1131652"/>
    <lineage>
        <taxon>Eukaryota</taxon>
        <taxon>Fungi</taxon>
        <taxon>Dikarya</taxon>
        <taxon>Ascomycota</taxon>
        <taxon>Pezizomycotina</taxon>
        <taxon>Eurotiomycetes</taxon>
        <taxon>Eurotiomycetidae</taxon>
        <taxon>Eurotiales</taxon>
        <taxon>Trichocomaceae</taxon>
        <taxon>Talaromyces</taxon>
        <taxon>Talaromyces sect. Bacilispori</taxon>
    </lineage>
</organism>
<dbReference type="GO" id="GO:0006351">
    <property type="term" value="P:DNA-templated transcription"/>
    <property type="evidence" value="ECO:0007669"/>
    <property type="project" value="InterPro"/>
</dbReference>
<dbReference type="GeneID" id="70241169"/>
<accession>A0AAD4KVR1</accession>
<dbReference type="PANTHER" id="PTHR46910">
    <property type="entry name" value="TRANSCRIPTION FACTOR PDR1"/>
    <property type="match status" value="1"/>
</dbReference>
<dbReference type="GO" id="GO:0003677">
    <property type="term" value="F:DNA binding"/>
    <property type="evidence" value="ECO:0007669"/>
    <property type="project" value="InterPro"/>
</dbReference>
<reference evidence="4" key="1">
    <citation type="submission" date="2021-12" db="EMBL/GenBank/DDBJ databases">
        <title>Convergent genome expansion in fungi linked to evolution of root-endophyte symbiosis.</title>
        <authorList>
            <consortium name="DOE Joint Genome Institute"/>
            <person name="Ke Y.-H."/>
            <person name="Bonito G."/>
            <person name="Liao H.-L."/>
            <person name="Looney B."/>
            <person name="Rojas-Flechas A."/>
            <person name="Nash J."/>
            <person name="Hameed K."/>
            <person name="Schadt C."/>
            <person name="Martin F."/>
            <person name="Crous P.W."/>
            <person name="Miettinen O."/>
            <person name="Magnuson J.K."/>
            <person name="Labbe J."/>
            <person name="Jacobson D."/>
            <person name="Doktycz M.J."/>
            <person name="Veneault-Fourrey C."/>
            <person name="Kuo A."/>
            <person name="Mondo S."/>
            <person name="Calhoun S."/>
            <person name="Riley R."/>
            <person name="Ohm R."/>
            <person name="LaButti K."/>
            <person name="Andreopoulos B."/>
            <person name="Pangilinan J."/>
            <person name="Nolan M."/>
            <person name="Tritt A."/>
            <person name="Clum A."/>
            <person name="Lipzen A."/>
            <person name="Daum C."/>
            <person name="Barry K."/>
            <person name="Grigoriev I.V."/>
            <person name="Vilgalys R."/>
        </authorList>
    </citation>
    <scope>NUCLEOTIDE SEQUENCE</scope>
    <source>
        <strain evidence="4">PMI_201</strain>
    </source>
</reference>
<keyword evidence="1" id="KW-0539">Nucleus</keyword>
<evidence type="ECO:0000259" key="3">
    <source>
        <dbReference type="SMART" id="SM00906"/>
    </source>
</evidence>
<feature type="domain" description="Xylanolytic transcriptional activator regulatory" evidence="3">
    <location>
        <begin position="287"/>
        <end position="360"/>
    </location>
</feature>
<dbReference type="EMBL" id="JAJTJA010000004">
    <property type="protein sequence ID" value="KAH8700899.1"/>
    <property type="molecule type" value="Genomic_DNA"/>
</dbReference>
<evidence type="ECO:0000256" key="2">
    <source>
        <dbReference type="SAM" id="MobiDB-lite"/>
    </source>
</evidence>
<evidence type="ECO:0000256" key="1">
    <source>
        <dbReference type="ARBA" id="ARBA00023242"/>
    </source>
</evidence>
<dbReference type="InterPro" id="IPR007219">
    <property type="entry name" value="XnlR_reg_dom"/>
</dbReference>
<dbReference type="RefSeq" id="XP_046074605.1">
    <property type="nucleotide sequence ID" value="XM_046210882.1"/>
</dbReference>
<dbReference type="Pfam" id="PF04082">
    <property type="entry name" value="Fungal_trans"/>
    <property type="match status" value="1"/>
</dbReference>
<dbReference type="SMART" id="SM00906">
    <property type="entry name" value="Fungal_trans"/>
    <property type="match status" value="1"/>
</dbReference>
<evidence type="ECO:0000313" key="5">
    <source>
        <dbReference type="Proteomes" id="UP001201262"/>
    </source>
</evidence>
<protein>
    <submittedName>
        <fullName evidence="4">Fungal-specific transcription factor domain-containing protein</fullName>
    </submittedName>
</protein>